<sequence length="291" mass="33814">MISKEILKKVRKIEIRTKGMVNSIFGGEYQSTFKGRGMEFSEVRQYNYGDDIRQIDWNVTARSGDPFIKQFEEEREQTLMLCVDISPSGLFGSRNQSKMDLSIEICAVLAFSAIKNGDKVGLVLFTDEIEKVIPPKKGRLHVLRLIRELLTTEPRGKGTDISEALSYVNRLLNRRAIIILASDFQDSEFQRQLKITNRKHDLVNIFINDKLEDELPDLGLIPLTDAETGREVLVDTSSKSVRKEYRKKRLQHKKKLHDQLLRLKIDMIEVETNASYVRPLISFFHRRMHRY</sequence>
<dbReference type="RefSeq" id="WP_142713104.1">
    <property type="nucleotide sequence ID" value="NZ_FXTH01000002.1"/>
</dbReference>
<dbReference type="InterPro" id="IPR002881">
    <property type="entry name" value="DUF58"/>
</dbReference>
<accession>A0A521B628</accession>
<dbReference type="PANTHER" id="PTHR33608">
    <property type="entry name" value="BLL2464 PROTEIN"/>
    <property type="match status" value="1"/>
</dbReference>
<dbReference type="InterPro" id="IPR036465">
    <property type="entry name" value="vWFA_dom_sf"/>
</dbReference>
<dbReference type="CDD" id="cd00198">
    <property type="entry name" value="vWFA"/>
    <property type="match status" value="1"/>
</dbReference>
<dbReference type="AlphaFoldDB" id="A0A521B628"/>
<dbReference type="EMBL" id="FXTH01000002">
    <property type="protein sequence ID" value="SMO42471.1"/>
    <property type="molecule type" value="Genomic_DNA"/>
</dbReference>
<dbReference type="OrthoDB" id="9776116at2"/>
<dbReference type="Proteomes" id="UP000317593">
    <property type="component" value="Unassembled WGS sequence"/>
</dbReference>
<keyword evidence="3" id="KW-1185">Reference proteome</keyword>
<reference evidence="2 3" key="1">
    <citation type="submission" date="2017-05" db="EMBL/GenBank/DDBJ databases">
        <authorList>
            <person name="Varghese N."/>
            <person name="Submissions S."/>
        </authorList>
    </citation>
    <scope>NUCLEOTIDE SEQUENCE [LARGE SCALE GENOMIC DNA]</scope>
    <source>
        <strain evidence="2 3">DSM 21194</strain>
    </source>
</reference>
<proteinExistence type="predicted"/>
<feature type="domain" description="VWFA" evidence="1">
    <location>
        <begin position="76"/>
        <end position="238"/>
    </location>
</feature>
<dbReference type="SMART" id="SM00327">
    <property type="entry name" value="VWA"/>
    <property type="match status" value="1"/>
</dbReference>
<dbReference type="InterPro" id="IPR002035">
    <property type="entry name" value="VWF_A"/>
</dbReference>
<dbReference type="SUPFAM" id="SSF53300">
    <property type="entry name" value="vWA-like"/>
    <property type="match status" value="1"/>
</dbReference>
<evidence type="ECO:0000313" key="2">
    <source>
        <dbReference type="EMBL" id="SMO42471.1"/>
    </source>
</evidence>
<gene>
    <name evidence="2" type="ORF">SAMN06265218_102223</name>
</gene>
<name>A0A521B628_9BACT</name>
<dbReference type="Pfam" id="PF01882">
    <property type="entry name" value="DUF58"/>
    <property type="match status" value="1"/>
</dbReference>
<dbReference type="Gene3D" id="3.40.50.410">
    <property type="entry name" value="von Willebrand factor, type A domain"/>
    <property type="match status" value="1"/>
</dbReference>
<evidence type="ECO:0000313" key="3">
    <source>
        <dbReference type="Proteomes" id="UP000317593"/>
    </source>
</evidence>
<organism evidence="2 3">
    <name type="scientific">Fodinibius sediminis</name>
    <dbReference type="NCBI Taxonomy" id="1214077"/>
    <lineage>
        <taxon>Bacteria</taxon>
        <taxon>Pseudomonadati</taxon>
        <taxon>Balneolota</taxon>
        <taxon>Balneolia</taxon>
        <taxon>Balneolales</taxon>
        <taxon>Balneolaceae</taxon>
        <taxon>Fodinibius</taxon>
    </lineage>
</organism>
<dbReference type="PANTHER" id="PTHR33608:SF6">
    <property type="entry name" value="BLL2464 PROTEIN"/>
    <property type="match status" value="1"/>
</dbReference>
<evidence type="ECO:0000259" key="1">
    <source>
        <dbReference type="SMART" id="SM00327"/>
    </source>
</evidence>
<protein>
    <recommendedName>
        <fullName evidence="1">VWFA domain-containing protein</fullName>
    </recommendedName>
</protein>